<keyword evidence="9" id="KW-0046">Antibiotic resistance</keyword>
<proteinExistence type="inferred from homology"/>
<dbReference type="GO" id="GO:0015297">
    <property type="term" value="F:antiporter activity"/>
    <property type="evidence" value="ECO:0007669"/>
    <property type="project" value="InterPro"/>
</dbReference>
<keyword evidence="8 10" id="KW-0472">Membrane</keyword>
<dbReference type="PANTHER" id="PTHR43823:SF3">
    <property type="entry name" value="MULTIDRUG EXPORT PROTEIN MEPA"/>
    <property type="match status" value="1"/>
</dbReference>
<evidence type="ECO:0000256" key="1">
    <source>
        <dbReference type="ARBA" id="ARBA00004651"/>
    </source>
</evidence>
<comment type="subcellular location">
    <subcellularLocation>
        <location evidence="1">Cell membrane</location>
        <topology evidence="1">Multi-pass membrane protein</topology>
    </subcellularLocation>
</comment>
<organism evidence="11 12">
    <name type="scientific">Oceanirhabdus seepicola</name>
    <dbReference type="NCBI Taxonomy" id="2828781"/>
    <lineage>
        <taxon>Bacteria</taxon>
        <taxon>Bacillati</taxon>
        <taxon>Bacillota</taxon>
        <taxon>Clostridia</taxon>
        <taxon>Eubacteriales</taxon>
        <taxon>Clostridiaceae</taxon>
        <taxon>Oceanirhabdus</taxon>
    </lineage>
</organism>
<accession>A0A9J6P2C1</accession>
<evidence type="ECO:0000256" key="4">
    <source>
        <dbReference type="ARBA" id="ARBA00022448"/>
    </source>
</evidence>
<evidence type="ECO:0000313" key="11">
    <source>
        <dbReference type="EMBL" id="MCM1990914.1"/>
    </source>
</evidence>
<feature type="transmembrane region" description="Helical" evidence="10">
    <location>
        <begin position="99"/>
        <end position="122"/>
    </location>
</feature>
<dbReference type="Proteomes" id="UP001056429">
    <property type="component" value="Unassembled WGS sequence"/>
</dbReference>
<evidence type="ECO:0000256" key="8">
    <source>
        <dbReference type="ARBA" id="ARBA00023136"/>
    </source>
</evidence>
<dbReference type="GO" id="GO:0005886">
    <property type="term" value="C:plasma membrane"/>
    <property type="evidence" value="ECO:0007669"/>
    <property type="project" value="UniProtKB-SubCell"/>
</dbReference>
<reference evidence="11" key="1">
    <citation type="journal article" date="2021" name="mSystems">
        <title>Bacteria and Archaea Synergistically Convert Glycine Betaine to Biogenic Methane in the Formosa Cold Seep of the South China Sea.</title>
        <authorList>
            <person name="Li L."/>
            <person name="Zhang W."/>
            <person name="Zhang S."/>
            <person name="Song L."/>
            <person name="Sun Q."/>
            <person name="Zhang H."/>
            <person name="Xiang H."/>
            <person name="Dong X."/>
        </authorList>
    </citation>
    <scope>NUCLEOTIDE SEQUENCE</scope>
    <source>
        <strain evidence="11">ZWT</strain>
    </source>
</reference>
<dbReference type="InterPro" id="IPR045070">
    <property type="entry name" value="MATE_MepA-like"/>
</dbReference>
<keyword evidence="7 10" id="KW-1133">Transmembrane helix</keyword>
<evidence type="ECO:0000256" key="2">
    <source>
        <dbReference type="ARBA" id="ARBA00008417"/>
    </source>
</evidence>
<evidence type="ECO:0000313" key="12">
    <source>
        <dbReference type="Proteomes" id="UP001056429"/>
    </source>
</evidence>
<feature type="transmembrane region" description="Helical" evidence="10">
    <location>
        <begin position="395"/>
        <end position="415"/>
    </location>
</feature>
<feature type="transmembrane region" description="Helical" evidence="10">
    <location>
        <begin position="200"/>
        <end position="221"/>
    </location>
</feature>
<dbReference type="CDD" id="cd13143">
    <property type="entry name" value="MATE_MepA_like"/>
    <property type="match status" value="1"/>
</dbReference>
<feature type="transmembrane region" description="Helical" evidence="10">
    <location>
        <begin position="174"/>
        <end position="194"/>
    </location>
</feature>
<feature type="transmembrane region" description="Helical" evidence="10">
    <location>
        <begin position="274"/>
        <end position="292"/>
    </location>
</feature>
<dbReference type="GO" id="GO:0042910">
    <property type="term" value="F:xenobiotic transmembrane transporter activity"/>
    <property type="evidence" value="ECO:0007669"/>
    <property type="project" value="InterPro"/>
</dbReference>
<dbReference type="InterPro" id="IPR051327">
    <property type="entry name" value="MATE_MepA_subfamily"/>
</dbReference>
<comment type="similarity">
    <text evidence="2">Belongs to the multi antimicrobial extrusion (MATE) (TC 2.A.66.1) family. MepA subfamily.</text>
</comment>
<feature type="transmembrane region" description="Helical" evidence="10">
    <location>
        <begin position="321"/>
        <end position="340"/>
    </location>
</feature>
<gene>
    <name evidence="11" type="ORF">KDK92_14375</name>
</gene>
<feature type="transmembrane region" description="Helical" evidence="10">
    <location>
        <begin position="21"/>
        <end position="41"/>
    </location>
</feature>
<evidence type="ECO:0000256" key="7">
    <source>
        <dbReference type="ARBA" id="ARBA00022989"/>
    </source>
</evidence>
<feature type="transmembrane region" description="Helical" evidence="10">
    <location>
        <begin position="142"/>
        <end position="162"/>
    </location>
</feature>
<keyword evidence="5" id="KW-1003">Cell membrane</keyword>
<dbReference type="GO" id="GO:0046677">
    <property type="term" value="P:response to antibiotic"/>
    <property type="evidence" value="ECO:0007669"/>
    <property type="project" value="UniProtKB-KW"/>
</dbReference>
<name>A0A9J6P2C1_9CLOT</name>
<evidence type="ECO:0000256" key="9">
    <source>
        <dbReference type="ARBA" id="ARBA00023251"/>
    </source>
</evidence>
<dbReference type="PIRSF" id="PIRSF006603">
    <property type="entry name" value="DinF"/>
    <property type="match status" value="1"/>
</dbReference>
<keyword evidence="12" id="KW-1185">Reference proteome</keyword>
<reference evidence="11" key="2">
    <citation type="submission" date="2021-04" db="EMBL/GenBank/DDBJ databases">
        <authorList>
            <person name="Dong X."/>
        </authorList>
    </citation>
    <scope>NUCLEOTIDE SEQUENCE</scope>
    <source>
        <strain evidence="11">ZWT</strain>
    </source>
</reference>
<dbReference type="InterPro" id="IPR002528">
    <property type="entry name" value="MATE_fam"/>
</dbReference>
<protein>
    <recommendedName>
        <fullName evidence="3">Multidrug export protein MepA</fullName>
    </recommendedName>
</protein>
<dbReference type="EMBL" id="JAGSOJ010000003">
    <property type="protein sequence ID" value="MCM1990914.1"/>
    <property type="molecule type" value="Genomic_DNA"/>
</dbReference>
<dbReference type="PANTHER" id="PTHR43823">
    <property type="entry name" value="SPORULATION PROTEIN YKVU"/>
    <property type="match status" value="1"/>
</dbReference>
<dbReference type="Pfam" id="PF01554">
    <property type="entry name" value="MatE"/>
    <property type="match status" value="2"/>
</dbReference>
<evidence type="ECO:0000256" key="5">
    <source>
        <dbReference type="ARBA" id="ARBA00022475"/>
    </source>
</evidence>
<feature type="transmembrane region" description="Helical" evidence="10">
    <location>
        <begin position="61"/>
        <end position="87"/>
    </location>
</feature>
<comment type="caution">
    <text evidence="11">The sequence shown here is derived from an EMBL/GenBank/DDBJ whole genome shotgun (WGS) entry which is preliminary data.</text>
</comment>
<keyword evidence="4" id="KW-0813">Transport</keyword>
<dbReference type="InterPro" id="IPR048279">
    <property type="entry name" value="MdtK-like"/>
</dbReference>
<evidence type="ECO:0000256" key="3">
    <source>
        <dbReference type="ARBA" id="ARBA00022106"/>
    </source>
</evidence>
<feature type="transmembrane region" description="Helical" evidence="10">
    <location>
        <begin position="421"/>
        <end position="443"/>
    </location>
</feature>
<dbReference type="AlphaFoldDB" id="A0A9J6P2C1"/>
<sequence>MEVFKINSKDLEVLEKPIKSVYYKYLIPAVLSMMSFAFIVFFDTMIIGQGVGEKGLAALNIVIPVYNLFASLGLMIGFGGGAALSICKGKKDYEGANTFFTVVLTLTISFGVIISIIATVFTDPICTILGSNEMLEPYVKEYLRVLILFAPSFITVGALNVIARNDNAPKVAMISMTINAVLNIGLDVLFVLVFKWGMTGAIWATSMASIVSLIIMSTYFIKNSSLKYNINLFSVKNSIRVFKNGMAIFILEFSNGIVIILFNNVIISLISESGVATFSIITNVVLVFIAILDGMTHAAQPIISVNYGAGKIDRIKTLIKHGIVIIGSFGVIFYILSYVFSRDIVEAFGSNNEEFIVYTIRSMRIYFIMIIFSGINMFAIGIFQSMEKRKISGVISLMKGIGLVTIFIQIIPRILGEDGLWLVVPAAEFITLLFSSIMIVLLLRKSNCESNNNKITNCTKNSEVK</sequence>
<feature type="transmembrane region" description="Helical" evidence="10">
    <location>
        <begin position="241"/>
        <end position="262"/>
    </location>
</feature>
<evidence type="ECO:0000256" key="10">
    <source>
        <dbReference type="SAM" id="Phobius"/>
    </source>
</evidence>
<feature type="transmembrane region" description="Helical" evidence="10">
    <location>
        <begin position="365"/>
        <end position="383"/>
    </location>
</feature>
<keyword evidence="6 10" id="KW-0812">Transmembrane</keyword>
<evidence type="ECO:0000256" key="6">
    <source>
        <dbReference type="ARBA" id="ARBA00022692"/>
    </source>
</evidence>